<protein>
    <submittedName>
        <fullName evidence="1">Uncharacterized protein</fullName>
    </submittedName>
</protein>
<organism evidence="1 2">
    <name type="scientific">Cathartes aura</name>
    <name type="common">Turkey vulture</name>
    <name type="synonym">Vultur aura</name>
    <dbReference type="NCBI Taxonomy" id="43455"/>
    <lineage>
        <taxon>Eukaryota</taxon>
        <taxon>Metazoa</taxon>
        <taxon>Chordata</taxon>
        <taxon>Craniata</taxon>
        <taxon>Vertebrata</taxon>
        <taxon>Euteleostomi</taxon>
        <taxon>Archelosauria</taxon>
        <taxon>Archosauria</taxon>
        <taxon>Dinosauria</taxon>
        <taxon>Saurischia</taxon>
        <taxon>Theropoda</taxon>
        <taxon>Coelurosauria</taxon>
        <taxon>Aves</taxon>
        <taxon>Neognathae</taxon>
        <taxon>Neoaves</taxon>
        <taxon>Telluraves</taxon>
        <taxon>Accipitrimorphae</taxon>
        <taxon>Accipitriformes</taxon>
        <taxon>Cathartidae</taxon>
        <taxon>Cathartes</taxon>
    </lineage>
</organism>
<dbReference type="AlphaFoldDB" id="A0A091LTH2"/>
<dbReference type="EMBL" id="KL291391">
    <property type="protein sequence ID" value="KFP49631.1"/>
    <property type="molecule type" value="Genomic_DNA"/>
</dbReference>
<reference evidence="1 2" key="1">
    <citation type="submission" date="2014-04" db="EMBL/GenBank/DDBJ databases">
        <title>Genome evolution of avian class.</title>
        <authorList>
            <person name="Zhang G."/>
            <person name="Li C."/>
        </authorList>
    </citation>
    <scope>NUCLEOTIDE SEQUENCE [LARGE SCALE GENOMIC DNA]</scope>
    <source>
        <strain evidence="1">BGI_N323</strain>
    </source>
</reference>
<sequence>RNKDLLSKVMGMHKHSENMNDPLRLSAVLQMYEMLRLREWEKLRSSTASYLSYKTGSSIIKKLFDACEKDIQQRTMNIFEVLDIPPSNDAMTDSKQGMMQEIRNIFKCSYYQNHSEFYSKIIMQADVDPKTAIQRQFTLQCCRIYCLLLLQDPPVKAAWNLQEISLQYLEHVDKK</sequence>
<name>A0A091LTH2_CATAU</name>
<dbReference type="Proteomes" id="UP000053745">
    <property type="component" value="Unassembled WGS sequence"/>
</dbReference>
<keyword evidence="2" id="KW-1185">Reference proteome</keyword>
<feature type="non-terminal residue" evidence="1">
    <location>
        <position position="1"/>
    </location>
</feature>
<proteinExistence type="predicted"/>
<feature type="non-terminal residue" evidence="1">
    <location>
        <position position="175"/>
    </location>
</feature>
<gene>
    <name evidence="1" type="ORF">N323_06131</name>
</gene>
<accession>A0A091LTH2</accession>
<evidence type="ECO:0000313" key="2">
    <source>
        <dbReference type="Proteomes" id="UP000053745"/>
    </source>
</evidence>
<evidence type="ECO:0000313" key="1">
    <source>
        <dbReference type="EMBL" id="KFP49631.1"/>
    </source>
</evidence>
<dbReference type="OrthoDB" id="9209058at2759"/>